<evidence type="ECO:0000313" key="8">
    <source>
        <dbReference type="Proteomes" id="UP000295334"/>
    </source>
</evidence>
<organism evidence="7 8">
    <name type="scientific">Flaviaesturariibacter flavus</name>
    <dbReference type="NCBI Taxonomy" id="2502780"/>
    <lineage>
        <taxon>Bacteria</taxon>
        <taxon>Pseudomonadati</taxon>
        <taxon>Bacteroidota</taxon>
        <taxon>Chitinophagia</taxon>
        <taxon>Chitinophagales</taxon>
        <taxon>Chitinophagaceae</taxon>
        <taxon>Flaviaestuariibacter</taxon>
    </lineage>
</organism>
<dbReference type="Proteomes" id="UP000295334">
    <property type="component" value="Unassembled WGS sequence"/>
</dbReference>
<proteinExistence type="inferred from homology"/>
<dbReference type="PANTHER" id="PTHR43461:SF1">
    <property type="entry name" value="TRANSMEMBRANE PROTEIN 256"/>
    <property type="match status" value="1"/>
</dbReference>
<dbReference type="AlphaFoldDB" id="A0A4R1BJG1"/>
<dbReference type="RefSeq" id="WP_131447306.1">
    <property type="nucleotide sequence ID" value="NZ_SJZI01000008.1"/>
</dbReference>
<dbReference type="InterPro" id="IPR006696">
    <property type="entry name" value="DUF423"/>
</dbReference>
<dbReference type="GO" id="GO:0005886">
    <property type="term" value="C:plasma membrane"/>
    <property type="evidence" value="ECO:0007669"/>
    <property type="project" value="TreeGrafter"/>
</dbReference>
<dbReference type="OrthoDB" id="9802121at2"/>
<evidence type="ECO:0000256" key="3">
    <source>
        <dbReference type="ARBA" id="ARBA00022692"/>
    </source>
</evidence>
<dbReference type="PANTHER" id="PTHR43461">
    <property type="entry name" value="TRANSMEMBRANE PROTEIN 256"/>
    <property type="match status" value="1"/>
</dbReference>
<gene>
    <name evidence="7" type="ORF">EPD60_04575</name>
</gene>
<protein>
    <submittedName>
        <fullName evidence="7">DUF423 domain-containing protein</fullName>
    </submittedName>
</protein>
<keyword evidence="4 6" id="KW-1133">Transmembrane helix</keyword>
<keyword evidence="8" id="KW-1185">Reference proteome</keyword>
<dbReference type="Pfam" id="PF04241">
    <property type="entry name" value="DUF423"/>
    <property type="match status" value="1"/>
</dbReference>
<feature type="transmembrane region" description="Helical" evidence="6">
    <location>
        <begin position="70"/>
        <end position="90"/>
    </location>
</feature>
<keyword evidence="5 6" id="KW-0472">Membrane</keyword>
<keyword evidence="3 6" id="KW-0812">Transmembrane</keyword>
<evidence type="ECO:0000256" key="4">
    <source>
        <dbReference type="ARBA" id="ARBA00022989"/>
    </source>
</evidence>
<reference evidence="7 8" key="1">
    <citation type="submission" date="2019-03" db="EMBL/GenBank/DDBJ databases">
        <authorList>
            <person name="Kim M.K.M."/>
        </authorList>
    </citation>
    <scope>NUCLEOTIDE SEQUENCE [LARGE SCALE GENOMIC DNA]</scope>
    <source>
        <strain evidence="7 8">17J68-12</strain>
    </source>
</reference>
<feature type="transmembrane region" description="Helical" evidence="6">
    <location>
        <begin position="47"/>
        <end position="63"/>
    </location>
</feature>
<feature type="transmembrane region" description="Helical" evidence="6">
    <location>
        <begin position="102"/>
        <end position="126"/>
    </location>
</feature>
<evidence type="ECO:0000313" key="7">
    <source>
        <dbReference type="EMBL" id="TCJ17470.1"/>
    </source>
</evidence>
<sequence length="128" mass="13479">MHKTFLSLGTILAGLGVILGAFGAHGLKKYVGPDVIATYQTGVQYQMYHAFALLLAGILYERFGGSALNWAGWLFLGGIVLFSGSLYALVALKATNQVGLRGIGAITPLGGLLFIGGWIALLVGILRR</sequence>
<name>A0A4R1BJG1_9BACT</name>
<evidence type="ECO:0000256" key="5">
    <source>
        <dbReference type="ARBA" id="ARBA00023136"/>
    </source>
</evidence>
<comment type="subcellular location">
    <subcellularLocation>
        <location evidence="1">Membrane</location>
        <topology evidence="1">Multi-pass membrane protein</topology>
    </subcellularLocation>
</comment>
<comment type="caution">
    <text evidence="7">The sequence shown here is derived from an EMBL/GenBank/DDBJ whole genome shotgun (WGS) entry which is preliminary data.</text>
</comment>
<comment type="similarity">
    <text evidence="2">Belongs to the UPF0382 family.</text>
</comment>
<evidence type="ECO:0000256" key="1">
    <source>
        <dbReference type="ARBA" id="ARBA00004141"/>
    </source>
</evidence>
<evidence type="ECO:0000256" key="6">
    <source>
        <dbReference type="SAM" id="Phobius"/>
    </source>
</evidence>
<dbReference type="EMBL" id="SJZI01000008">
    <property type="protein sequence ID" value="TCJ17470.1"/>
    <property type="molecule type" value="Genomic_DNA"/>
</dbReference>
<accession>A0A4R1BJG1</accession>
<evidence type="ECO:0000256" key="2">
    <source>
        <dbReference type="ARBA" id="ARBA00009694"/>
    </source>
</evidence>